<dbReference type="SUPFAM" id="SSF57997">
    <property type="entry name" value="Tropomyosin"/>
    <property type="match status" value="1"/>
</dbReference>
<dbReference type="PANTHER" id="PTHR32215:SF0">
    <property type="entry name" value="CILIA- AND FLAGELLA-ASSOCIATED PROTEIN 57"/>
    <property type="match status" value="1"/>
</dbReference>
<reference evidence="3 4" key="1">
    <citation type="submission" date="2024-05" db="EMBL/GenBank/DDBJ databases">
        <authorList>
            <person name="Wallberg A."/>
        </authorList>
    </citation>
    <scope>NUCLEOTIDE SEQUENCE [LARGE SCALE GENOMIC DNA]</scope>
</reference>
<evidence type="ECO:0008006" key="5">
    <source>
        <dbReference type="Google" id="ProtNLM"/>
    </source>
</evidence>
<keyword evidence="4" id="KW-1185">Reference proteome</keyword>
<feature type="region of interest" description="Disordered" evidence="2">
    <location>
        <begin position="396"/>
        <end position="464"/>
    </location>
</feature>
<dbReference type="Proteomes" id="UP001497623">
    <property type="component" value="Unassembled WGS sequence"/>
</dbReference>
<dbReference type="AlphaFoldDB" id="A0AAV2RTS0"/>
<feature type="region of interest" description="Disordered" evidence="2">
    <location>
        <begin position="273"/>
        <end position="294"/>
    </location>
</feature>
<feature type="coiled-coil region" evidence="1">
    <location>
        <begin position="10"/>
        <end position="217"/>
    </location>
</feature>
<evidence type="ECO:0000313" key="4">
    <source>
        <dbReference type="Proteomes" id="UP001497623"/>
    </source>
</evidence>
<evidence type="ECO:0000256" key="2">
    <source>
        <dbReference type="SAM" id="MobiDB-lite"/>
    </source>
</evidence>
<dbReference type="EMBL" id="CAXKWB010031466">
    <property type="protein sequence ID" value="CAL4139548.1"/>
    <property type="molecule type" value="Genomic_DNA"/>
</dbReference>
<feature type="non-terminal residue" evidence="3">
    <location>
        <position position="1"/>
    </location>
</feature>
<feature type="compositionally biased region" description="Low complexity" evidence="2">
    <location>
        <begin position="428"/>
        <end position="442"/>
    </location>
</feature>
<accession>A0AAV2RTS0</accession>
<feature type="compositionally biased region" description="Low complexity" evidence="2">
    <location>
        <begin position="450"/>
        <end position="464"/>
    </location>
</feature>
<protein>
    <recommendedName>
        <fullName evidence="5">Coiled-coil alpha-helical rod protein 1</fullName>
    </recommendedName>
</protein>
<organism evidence="3 4">
    <name type="scientific">Meganyctiphanes norvegica</name>
    <name type="common">Northern krill</name>
    <name type="synonym">Thysanopoda norvegica</name>
    <dbReference type="NCBI Taxonomy" id="48144"/>
    <lineage>
        <taxon>Eukaryota</taxon>
        <taxon>Metazoa</taxon>
        <taxon>Ecdysozoa</taxon>
        <taxon>Arthropoda</taxon>
        <taxon>Crustacea</taxon>
        <taxon>Multicrustacea</taxon>
        <taxon>Malacostraca</taxon>
        <taxon>Eumalacostraca</taxon>
        <taxon>Eucarida</taxon>
        <taxon>Euphausiacea</taxon>
        <taxon>Euphausiidae</taxon>
        <taxon>Meganyctiphanes</taxon>
    </lineage>
</organism>
<evidence type="ECO:0000256" key="1">
    <source>
        <dbReference type="SAM" id="Coils"/>
    </source>
</evidence>
<sequence>ERLHEQDAVIKKITTALDKSQTELEKERAEGAEVVRLVEAATEAEIGQVRSNLHAQLAEEKQNVIKLRSERAALRKNFLTAQRECEGQTTELRDVTEERSKLQGTIRGLERELAALRKEVDHRDDIIHDREGKISGTRDRVGDLEKQKFLLEHQLSELKDQMMPLQTALEQRAHQIKQLEEEAGETRLTVAAKERQVREVSSRLSTAVTQLKDLQNKHHCLATALGRVLADLSTMTQHFHHPKKLKEAVKNLNDKYISSGRLKEFWTREDLDKTATATSPDQSPEGTNEGAVPELLRQREMLERSVATLRAQSAKQARAHKDKTATLVKENSLLLGQVNQMESRVWQVEGQLRQMESINGFTNPRTGRRRADRETLVDTVKKQATTIIIMQDKLRGVNQDGEPNPKIELNFGSSNQKDLKVHLPPQTSSRTGSPKSSSIKSPSPHPSSPKAPSSSFNSPKLPHL</sequence>
<dbReference type="PANTHER" id="PTHR32215">
    <property type="entry name" value="CILIA- AND FLAGELLA-ASSOCIATED PROTEIN 57"/>
    <property type="match status" value="1"/>
</dbReference>
<dbReference type="Gene3D" id="1.20.1170.10">
    <property type="match status" value="1"/>
</dbReference>
<gene>
    <name evidence="3" type="ORF">MNOR_LOCUS28463</name>
</gene>
<dbReference type="InterPro" id="IPR052993">
    <property type="entry name" value="CFA-57"/>
</dbReference>
<feature type="compositionally biased region" description="Polar residues" evidence="2">
    <location>
        <begin position="275"/>
        <end position="286"/>
    </location>
</feature>
<comment type="caution">
    <text evidence="3">The sequence shown here is derived from an EMBL/GenBank/DDBJ whole genome shotgun (WGS) entry which is preliminary data.</text>
</comment>
<keyword evidence="1" id="KW-0175">Coiled coil</keyword>
<name>A0AAV2RTS0_MEGNR</name>
<proteinExistence type="predicted"/>
<evidence type="ECO:0000313" key="3">
    <source>
        <dbReference type="EMBL" id="CAL4139548.1"/>
    </source>
</evidence>